<dbReference type="InterPro" id="IPR050538">
    <property type="entry name" value="MAP_kinase_kinase_kinase"/>
</dbReference>
<feature type="compositionally biased region" description="Polar residues" evidence="7">
    <location>
        <begin position="583"/>
        <end position="597"/>
    </location>
</feature>
<dbReference type="FunFam" id="3.30.200.20:FF:000387">
    <property type="entry name" value="Serine/threonine-protein kinase STE11"/>
    <property type="match status" value="1"/>
</dbReference>
<dbReference type="EMBL" id="LUEZ02000010">
    <property type="protein sequence ID" value="RDB29221.1"/>
    <property type="molecule type" value="Genomic_DNA"/>
</dbReference>
<proteinExistence type="inferred from homology"/>
<dbReference type="Proteomes" id="UP000076154">
    <property type="component" value="Unassembled WGS sequence"/>
</dbReference>
<evidence type="ECO:0000256" key="6">
    <source>
        <dbReference type="PROSITE-ProRule" id="PRU10141"/>
    </source>
</evidence>
<evidence type="ECO:0000313" key="10">
    <source>
        <dbReference type="Proteomes" id="UP000076154"/>
    </source>
</evidence>
<protein>
    <submittedName>
        <fullName evidence="9">MAP kinase kinase kinase mkh1</fullName>
    </submittedName>
</protein>
<feature type="compositionally biased region" description="Polar residues" evidence="7">
    <location>
        <begin position="413"/>
        <end position="433"/>
    </location>
</feature>
<evidence type="ECO:0000256" key="3">
    <source>
        <dbReference type="ARBA" id="ARBA00022741"/>
    </source>
</evidence>
<dbReference type="InterPro" id="IPR017441">
    <property type="entry name" value="Protein_kinase_ATP_BS"/>
</dbReference>
<dbReference type="InterPro" id="IPR000719">
    <property type="entry name" value="Prot_kinase_dom"/>
</dbReference>
<dbReference type="GO" id="GO:0004709">
    <property type="term" value="F:MAP kinase kinase kinase activity"/>
    <property type="evidence" value="ECO:0007669"/>
    <property type="project" value="UniProtKB-ARBA"/>
</dbReference>
<dbReference type="OrthoDB" id="266718at2759"/>
<keyword evidence="3 6" id="KW-0547">Nucleotide-binding</keyword>
<gene>
    <name evidence="9" type="primary">mkh1_2</name>
    <name evidence="9" type="ORF">Hypma_015602</name>
</gene>
<dbReference type="PROSITE" id="PS00108">
    <property type="entry name" value="PROTEIN_KINASE_ST"/>
    <property type="match status" value="1"/>
</dbReference>
<accession>A0A369K3L8</accession>
<keyword evidence="10" id="KW-1185">Reference proteome</keyword>
<evidence type="ECO:0000256" key="5">
    <source>
        <dbReference type="ARBA" id="ARBA00022840"/>
    </source>
</evidence>
<dbReference type="Gene3D" id="1.10.510.10">
    <property type="entry name" value="Transferase(Phosphotransferase) domain 1"/>
    <property type="match status" value="1"/>
</dbReference>
<organism evidence="9 10">
    <name type="scientific">Hypsizygus marmoreus</name>
    <name type="common">White beech mushroom</name>
    <name type="synonym">Agaricus marmoreus</name>
    <dbReference type="NCBI Taxonomy" id="39966"/>
    <lineage>
        <taxon>Eukaryota</taxon>
        <taxon>Fungi</taxon>
        <taxon>Dikarya</taxon>
        <taxon>Basidiomycota</taxon>
        <taxon>Agaricomycotina</taxon>
        <taxon>Agaricomycetes</taxon>
        <taxon>Agaricomycetidae</taxon>
        <taxon>Agaricales</taxon>
        <taxon>Tricholomatineae</taxon>
        <taxon>Lyophyllaceae</taxon>
        <taxon>Hypsizygus</taxon>
    </lineage>
</organism>
<dbReference type="SUPFAM" id="SSF56112">
    <property type="entry name" value="Protein kinase-like (PK-like)"/>
    <property type="match status" value="1"/>
</dbReference>
<feature type="region of interest" description="Disordered" evidence="7">
    <location>
        <begin position="40"/>
        <end position="77"/>
    </location>
</feature>
<dbReference type="AlphaFoldDB" id="A0A369K3L8"/>
<dbReference type="PROSITE" id="PS50011">
    <property type="entry name" value="PROTEIN_KINASE_DOM"/>
    <property type="match status" value="1"/>
</dbReference>
<evidence type="ECO:0000256" key="4">
    <source>
        <dbReference type="ARBA" id="ARBA00022777"/>
    </source>
</evidence>
<evidence type="ECO:0000256" key="1">
    <source>
        <dbReference type="ARBA" id="ARBA00006529"/>
    </source>
</evidence>
<evidence type="ECO:0000259" key="8">
    <source>
        <dbReference type="PROSITE" id="PS50011"/>
    </source>
</evidence>
<dbReference type="PROSITE" id="PS00107">
    <property type="entry name" value="PROTEIN_KINASE_ATP"/>
    <property type="match status" value="1"/>
</dbReference>
<sequence>MISHNHGPGFHSDDTVKVTRPISKVSLSRIRSLNSSIWGSARKPSTSLQDERSRLPTRTPNLGGRKGKEQIQPSPLPDQGNFKKATFQWVKGELLGKGSYAYVYLGLNATTGEIMAVKQVELQQTANDRLHSRHREITEALNFERKTLMDLDHANIVQYLGYEESPQYLSIFLEYVPGGTISSCLQSHGRFREEVTKSFTSQILAGLEYLHFKGILHRDLKSDNILVEPTGVCKISDFGISKKSPDARARTGIKGTIYWMAPEMLEPDKETGYDVKVDIWSVGCVVLEMWSGQRPWCGEQLLPVMMKLSQEKLAPPLPPDVSLSESASHFRQQCFRKDPVDRPTAAELQRHPYLVLPPNWRFEPSDIEGSALRHSTSQSSRRSRKSFVSIRQLVSSIGINSGSKPPIPPVSASFENSTLRPQSRASTATTNIRSHSRHAKTNHSSPEADKGPPIVFIQPPRSPPPDLSRISANNSRTSLDTSESVKATRRRGFRLVNPDPEPEFDRAAFVYTPPPLPGVNANAPYSARLSPPSLSSVAIHAPPEPPARPISNVVHTRDIHSSGQDGFTLPDNSRSHRKYSGYSKRSFSAVSPTTTHQSESDSEDDDGLWKKRPVDLATKASENARPSIRNSLFRTSKASSYVSAHRHEIWTRPYPAEVYDNLQEFFPHCDLDKPVMAVDPINSSRAEGIDERKKRVKKSIRMVAEEQSNQVQLGMRRRTTLMWDSKVEELRM</sequence>
<dbReference type="STRING" id="39966.A0A369K3L8"/>
<keyword evidence="4 9" id="KW-0418">Kinase</keyword>
<dbReference type="PANTHER" id="PTHR48016">
    <property type="entry name" value="MAP KINASE KINASE KINASE SSK2-RELATED-RELATED"/>
    <property type="match status" value="1"/>
</dbReference>
<evidence type="ECO:0000313" key="9">
    <source>
        <dbReference type="EMBL" id="RDB29221.1"/>
    </source>
</evidence>
<comment type="similarity">
    <text evidence="1">Belongs to the protein kinase superfamily. STE Ser/Thr protein kinase family. MAP kinase kinase kinase subfamily.</text>
</comment>
<feature type="domain" description="Protein kinase" evidence="8">
    <location>
        <begin position="89"/>
        <end position="354"/>
    </location>
</feature>
<dbReference type="InParanoid" id="A0A369K3L8"/>
<comment type="caution">
    <text evidence="9">The sequence shown here is derived from an EMBL/GenBank/DDBJ whole genome shotgun (WGS) entry which is preliminary data.</text>
</comment>
<feature type="region of interest" description="Disordered" evidence="7">
    <location>
        <begin position="529"/>
        <end position="609"/>
    </location>
</feature>
<feature type="region of interest" description="Disordered" evidence="7">
    <location>
        <begin position="398"/>
        <end position="490"/>
    </location>
</feature>
<dbReference type="GO" id="GO:0000196">
    <property type="term" value="P:cell integrity MAPK cascade"/>
    <property type="evidence" value="ECO:0007669"/>
    <property type="project" value="UniProtKB-ARBA"/>
</dbReference>
<reference evidence="9" key="1">
    <citation type="submission" date="2018-04" db="EMBL/GenBank/DDBJ databases">
        <title>Whole genome sequencing of Hypsizygus marmoreus.</title>
        <authorList>
            <person name="Choi I.-G."/>
            <person name="Min B."/>
            <person name="Kim J.-G."/>
            <person name="Kim S."/>
            <person name="Oh Y.-L."/>
            <person name="Kong W.-S."/>
            <person name="Park H."/>
            <person name="Jeong J."/>
            <person name="Song E.-S."/>
        </authorList>
    </citation>
    <scope>NUCLEOTIDE SEQUENCE [LARGE SCALE GENOMIC DNA]</scope>
    <source>
        <strain evidence="9">51987-8</strain>
    </source>
</reference>
<feature type="compositionally biased region" description="Polar residues" evidence="7">
    <location>
        <begin position="470"/>
        <end position="485"/>
    </location>
</feature>
<dbReference type="GO" id="GO:0005524">
    <property type="term" value="F:ATP binding"/>
    <property type="evidence" value="ECO:0007669"/>
    <property type="project" value="UniProtKB-UniRule"/>
</dbReference>
<keyword evidence="2" id="KW-0808">Transferase</keyword>
<name>A0A369K3L8_HYPMA</name>
<evidence type="ECO:0000256" key="7">
    <source>
        <dbReference type="SAM" id="MobiDB-lite"/>
    </source>
</evidence>
<dbReference type="InterPro" id="IPR008271">
    <property type="entry name" value="Ser/Thr_kinase_AS"/>
</dbReference>
<evidence type="ECO:0000256" key="2">
    <source>
        <dbReference type="ARBA" id="ARBA00022679"/>
    </source>
</evidence>
<dbReference type="InterPro" id="IPR011009">
    <property type="entry name" value="Kinase-like_dom_sf"/>
</dbReference>
<dbReference type="Pfam" id="PF00069">
    <property type="entry name" value="Pkinase"/>
    <property type="match status" value="1"/>
</dbReference>
<dbReference type="PANTHER" id="PTHR48016:SF48">
    <property type="entry name" value="SERINE_THREONINE-PROTEIN KINASE BCK1_SLK1_SSP31"/>
    <property type="match status" value="1"/>
</dbReference>
<feature type="binding site" evidence="6">
    <location>
        <position position="118"/>
    </location>
    <ligand>
        <name>ATP</name>
        <dbReference type="ChEBI" id="CHEBI:30616"/>
    </ligand>
</feature>
<keyword evidence="5 6" id="KW-0067">ATP-binding</keyword>
<dbReference type="FunFam" id="1.10.510.10:FF:000182">
    <property type="entry name" value="MAP kinase kinase kinase mkh1"/>
    <property type="match status" value="1"/>
</dbReference>
<dbReference type="SMART" id="SM00220">
    <property type="entry name" value="S_TKc"/>
    <property type="match status" value="1"/>
</dbReference>